<name>A0A0F9AAX4_9ZZZZ</name>
<accession>A0A0F9AAX4</accession>
<protein>
    <submittedName>
        <fullName evidence="1">Uncharacterized protein</fullName>
    </submittedName>
</protein>
<sequence>MSNMIQFDHRLRAVSVANLEAMCARASGMCHRYILDGVTKTRAYVEYSNPDEYGHESPMVAVLPVIHGLYGSDVPAVVLSIMNVQKDNQHGEGWQSFGCIVDG</sequence>
<reference evidence="1" key="1">
    <citation type="journal article" date="2015" name="Nature">
        <title>Complex archaea that bridge the gap between prokaryotes and eukaryotes.</title>
        <authorList>
            <person name="Spang A."/>
            <person name="Saw J.H."/>
            <person name="Jorgensen S.L."/>
            <person name="Zaremba-Niedzwiedzka K."/>
            <person name="Martijn J."/>
            <person name="Lind A.E."/>
            <person name="van Eijk R."/>
            <person name="Schleper C."/>
            <person name="Guy L."/>
            <person name="Ettema T.J."/>
        </authorList>
    </citation>
    <scope>NUCLEOTIDE SEQUENCE</scope>
</reference>
<comment type="caution">
    <text evidence="1">The sequence shown here is derived from an EMBL/GenBank/DDBJ whole genome shotgun (WGS) entry which is preliminary data.</text>
</comment>
<organism evidence="1">
    <name type="scientific">marine sediment metagenome</name>
    <dbReference type="NCBI Taxonomy" id="412755"/>
    <lineage>
        <taxon>unclassified sequences</taxon>
        <taxon>metagenomes</taxon>
        <taxon>ecological metagenomes</taxon>
    </lineage>
</organism>
<feature type="non-terminal residue" evidence="1">
    <location>
        <position position="103"/>
    </location>
</feature>
<dbReference type="AlphaFoldDB" id="A0A0F9AAX4"/>
<dbReference type="EMBL" id="LAZR01046944">
    <property type="protein sequence ID" value="KKK95360.1"/>
    <property type="molecule type" value="Genomic_DNA"/>
</dbReference>
<evidence type="ECO:0000313" key="1">
    <source>
        <dbReference type="EMBL" id="KKK95360.1"/>
    </source>
</evidence>
<gene>
    <name evidence="1" type="ORF">LCGC14_2673560</name>
</gene>
<proteinExistence type="predicted"/>